<dbReference type="GO" id="GO:0008184">
    <property type="term" value="F:glycogen phosphorylase activity"/>
    <property type="evidence" value="ECO:0007669"/>
    <property type="project" value="InterPro"/>
</dbReference>
<dbReference type="EMBL" id="SPKJ01000065">
    <property type="protein sequence ID" value="MYZ49239.1"/>
    <property type="molecule type" value="Genomic_DNA"/>
</dbReference>
<evidence type="ECO:0000313" key="2">
    <source>
        <dbReference type="EMBL" id="MYZ49239.1"/>
    </source>
</evidence>
<dbReference type="InterPro" id="IPR011834">
    <property type="entry name" value="Agluc_phsphrylas"/>
</dbReference>
<comment type="similarity">
    <text evidence="1">Belongs to the glycogen phosphorylase family.</text>
</comment>
<gene>
    <name evidence="2" type="primary">glgP</name>
    <name evidence="2" type="ORF">E4O86_16125</name>
</gene>
<dbReference type="GO" id="GO:0030170">
    <property type="term" value="F:pyridoxal phosphate binding"/>
    <property type="evidence" value="ECO:0007669"/>
    <property type="project" value="InterPro"/>
</dbReference>
<dbReference type="AlphaFoldDB" id="A0A964T6D0"/>
<name>A0A964T6D0_9HYPH</name>
<protein>
    <submittedName>
        <fullName evidence="2">Alpha-glucan family phosphorylase</fullName>
    </submittedName>
</protein>
<dbReference type="Pfam" id="PF00343">
    <property type="entry name" value="Phosphorylase"/>
    <property type="match status" value="1"/>
</dbReference>
<dbReference type="InterPro" id="IPR000811">
    <property type="entry name" value="Glyco_trans_35"/>
</dbReference>
<reference evidence="2" key="1">
    <citation type="submission" date="2019-03" db="EMBL/GenBank/DDBJ databases">
        <title>Afifella sp. nov., isolated from activated sludge.</title>
        <authorList>
            <person name="Li Q."/>
            <person name="Liu Y."/>
        </authorList>
    </citation>
    <scope>NUCLEOTIDE SEQUENCE</scope>
    <source>
        <strain evidence="2">L72</strain>
    </source>
</reference>
<evidence type="ECO:0000313" key="3">
    <source>
        <dbReference type="Proteomes" id="UP000773614"/>
    </source>
</evidence>
<dbReference type="GO" id="GO:0005975">
    <property type="term" value="P:carbohydrate metabolic process"/>
    <property type="evidence" value="ECO:0007669"/>
    <property type="project" value="InterPro"/>
</dbReference>
<dbReference type="InterPro" id="IPR052182">
    <property type="entry name" value="Glycogen/Maltodextrin_Phosph"/>
</dbReference>
<organism evidence="2 3">
    <name type="scientific">Propylenella binzhouense</name>
    <dbReference type="NCBI Taxonomy" id="2555902"/>
    <lineage>
        <taxon>Bacteria</taxon>
        <taxon>Pseudomonadati</taxon>
        <taxon>Pseudomonadota</taxon>
        <taxon>Alphaproteobacteria</taxon>
        <taxon>Hyphomicrobiales</taxon>
        <taxon>Propylenellaceae</taxon>
        <taxon>Propylenella</taxon>
    </lineage>
</organism>
<dbReference type="OrthoDB" id="7229284at2"/>
<dbReference type="RefSeq" id="WP_161141581.1">
    <property type="nucleotide sequence ID" value="NZ_SPKJ01000065.1"/>
</dbReference>
<comment type="caution">
    <text evidence="2">The sequence shown here is derived from an EMBL/GenBank/DDBJ whole genome shotgun (WGS) entry which is preliminary data.</text>
</comment>
<dbReference type="Proteomes" id="UP000773614">
    <property type="component" value="Unassembled WGS sequence"/>
</dbReference>
<dbReference type="NCBIfam" id="TIGR02094">
    <property type="entry name" value="more_P_ylases"/>
    <property type="match status" value="1"/>
</dbReference>
<evidence type="ECO:0000256" key="1">
    <source>
        <dbReference type="ARBA" id="ARBA00006047"/>
    </source>
</evidence>
<dbReference type="Gene3D" id="3.40.50.2000">
    <property type="entry name" value="Glycogen Phosphorylase B"/>
    <property type="match status" value="3"/>
</dbReference>
<dbReference type="PANTHER" id="PTHR42655">
    <property type="entry name" value="GLYCOGEN PHOSPHORYLASE"/>
    <property type="match status" value="1"/>
</dbReference>
<dbReference type="PANTHER" id="PTHR42655:SF1">
    <property type="entry name" value="GLYCOGEN PHOSPHORYLASE"/>
    <property type="match status" value="1"/>
</dbReference>
<accession>A0A964T6D0</accession>
<proteinExistence type="inferred from homology"/>
<dbReference type="SUPFAM" id="SSF53756">
    <property type="entry name" value="UDP-Glycosyltransferase/glycogen phosphorylase"/>
    <property type="match status" value="1"/>
</dbReference>
<keyword evidence="3" id="KW-1185">Reference proteome</keyword>
<sequence>MSKIDSFLARRRIAYFSMEIALSPAIHTYSGGLGVLAGDVARSCADLDLPVVFVTLLSESGYLRQEIDAAGRQVEHADPWNPAQHAVPLEAMVAVEIEGRRVWIRPWLYVLTCPLGNTVPVILLDTDIQQNAESDRLLTDRLYGGDLAYRIKQEIVLGIGGERILRALGFTIFKYHLNEGHAAFLALSLLKSYRRRTNTWGGSLLYEVDPVRDLCIFTTHTPVEAGHDRFPYDLVQGTLGDFIELEQLKLLAGEQELNMTRLALNLSGFVNGVARRHSETAQRMFPGYTIRAITNGVHAPTWTHPKFAEKFEAAAPGWSHEPEILARIDELPDEPIWAAHAAAKHELVAKVAELTGAAMDPERPILAFARRMTGYKRPDLLFTDLGELTRIAAERPFQIVMAGKAHPNDAEGKRLIEVVHRHIGALEGKVAVAFLPNYDFALARYLVAGADIWLNTPMPPLEASGTSGMKAAINGVLNFSVLDGWWVEACTEGVTGWAIGKDHETGSDSAAELYEKLGNTVLPLWYDDRPRWIWMMKQSISKIGSYFNTQRMMRRYATEAYLG</sequence>